<dbReference type="GO" id="GO:0015035">
    <property type="term" value="F:protein-disulfide reductase activity"/>
    <property type="evidence" value="ECO:0007669"/>
    <property type="project" value="InterPro"/>
</dbReference>
<sequence>MKPATTDTCLIYDGDCPACRHYASFVRLRDAAGTLRLINAREAPDWVQYLRQREMPLDEGMVLIYQGHYYHGVAALQQIARLSNGVGLRNRLSARLFRSRRIARSLYPLMRTLRHGLLRLLGRKRIDSDSHPWQ</sequence>
<evidence type="ECO:0000313" key="1">
    <source>
        <dbReference type="EMBL" id="KGD62161.1"/>
    </source>
</evidence>
<dbReference type="EMBL" id="ARXV01000023">
    <property type="protein sequence ID" value="KGD62161.1"/>
    <property type="molecule type" value="Genomic_DNA"/>
</dbReference>
<name>A0A095SC24_9GAMM</name>
<organism evidence="1 2">
    <name type="scientific">Alcanivorax nanhaiticus</name>
    <dbReference type="NCBI Taxonomy" id="1177154"/>
    <lineage>
        <taxon>Bacteria</taxon>
        <taxon>Pseudomonadati</taxon>
        <taxon>Pseudomonadota</taxon>
        <taxon>Gammaproteobacteria</taxon>
        <taxon>Oceanospirillales</taxon>
        <taxon>Alcanivoracaceae</taxon>
        <taxon>Alcanivorax</taxon>
    </lineage>
</organism>
<comment type="caution">
    <text evidence="1">The sequence shown here is derived from an EMBL/GenBank/DDBJ whole genome shotgun (WGS) entry which is preliminary data.</text>
</comment>
<evidence type="ECO:0008006" key="3">
    <source>
        <dbReference type="Google" id="ProtNLM"/>
    </source>
</evidence>
<accession>A0A095SC24</accession>
<gene>
    <name evidence="1" type="ORF">Y5S_03649</name>
</gene>
<evidence type="ECO:0000313" key="2">
    <source>
        <dbReference type="Proteomes" id="UP000029444"/>
    </source>
</evidence>
<dbReference type="STRING" id="1177154.Y5S_03649"/>
<dbReference type="eggNOG" id="COG3011">
    <property type="taxonomic scope" value="Bacteria"/>
</dbReference>
<dbReference type="AlphaFoldDB" id="A0A095SC24"/>
<dbReference type="InterPro" id="IPR007263">
    <property type="entry name" value="DCC1-like"/>
</dbReference>
<dbReference type="RefSeq" id="WP_035235153.1">
    <property type="nucleotide sequence ID" value="NZ_ARXV01000023.1"/>
</dbReference>
<dbReference type="Pfam" id="PF04134">
    <property type="entry name" value="DCC1-like"/>
    <property type="match status" value="1"/>
</dbReference>
<protein>
    <recommendedName>
        <fullName evidence="3">DUF393 domain-containing protein</fullName>
    </recommendedName>
</protein>
<reference evidence="1 2" key="1">
    <citation type="submission" date="2012-09" db="EMBL/GenBank/DDBJ databases">
        <title>Genome Sequence of alkane-degrading Bacterium Alcanivorax sp. 19-m-6.</title>
        <authorList>
            <person name="Lai Q."/>
            <person name="Shao Z."/>
        </authorList>
    </citation>
    <scope>NUCLEOTIDE SEQUENCE [LARGE SCALE GENOMIC DNA]</scope>
    <source>
        <strain evidence="1 2">19-m-6</strain>
    </source>
</reference>
<proteinExistence type="predicted"/>
<keyword evidence="2" id="KW-1185">Reference proteome</keyword>
<dbReference type="OrthoDB" id="9180348at2"/>
<dbReference type="PATRIC" id="fig|1177154.3.peg.3656"/>
<dbReference type="Proteomes" id="UP000029444">
    <property type="component" value="Unassembled WGS sequence"/>
</dbReference>